<evidence type="ECO:0000256" key="6">
    <source>
        <dbReference type="ARBA" id="ARBA00023163"/>
    </source>
</evidence>
<dbReference type="Pfam" id="PF22811">
    <property type="entry name" value="Zn_ribbon_NrdR"/>
    <property type="match status" value="1"/>
</dbReference>
<reference evidence="9 10" key="1">
    <citation type="journal article" date="2016" name="Nat. Commun.">
        <title>Thousands of microbial genomes shed light on interconnected biogeochemical processes in an aquifer system.</title>
        <authorList>
            <person name="Anantharaman K."/>
            <person name="Brown C.T."/>
            <person name="Hug L.A."/>
            <person name="Sharon I."/>
            <person name="Castelle C.J."/>
            <person name="Probst A.J."/>
            <person name="Thomas B.C."/>
            <person name="Singh A."/>
            <person name="Wilkins M.J."/>
            <person name="Karaoz U."/>
            <person name="Brodie E.L."/>
            <person name="Williams K.H."/>
            <person name="Hubbard S.S."/>
            <person name="Banfield J.F."/>
        </authorList>
    </citation>
    <scope>NUCLEOTIDE SEQUENCE [LARGE SCALE GENOMIC DNA]</scope>
</reference>
<sequence length="150" mass="17856">MKCPFCGFEEDKVIDSRSSKEGRAIRRRRECLKCEKRYTTYEYIENVALSVIKRDSRVEEYDRQKLRNGIITACKKRPVSMKKIDSIVDKIENEIQNLSQTEVKSEVVGEKVMTELKKLDEVAYVRFASVYRHFKSKEEFLQELKEMENR</sequence>
<evidence type="ECO:0000256" key="3">
    <source>
        <dbReference type="ARBA" id="ARBA00022840"/>
    </source>
</evidence>
<keyword evidence="5 7" id="KW-0238">DNA-binding</keyword>
<feature type="domain" description="ATP-cone" evidence="8">
    <location>
        <begin position="49"/>
        <end position="139"/>
    </location>
</feature>
<comment type="cofactor">
    <cofactor evidence="7">
        <name>Zn(2+)</name>
        <dbReference type="ChEBI" id="CHEBI:29105"/>
    </cofactor>
    <text evidence="7">Binds 1 zinc ion.</text>
</comment>
<evidence type="ECO:0000256" key="4">
    <source>
        <dbReference type="ARBA" id="ARBA00023015"/>
    </source>
</evidence>
<dbReference type="GO" id="GO:0008270">
    <property type="term" value="F:zinc ion binding"/>
    <property type="evidence" value="ECO:0007669"/>
    <property type="project" value="UniProtKB-UniRule"/>
</dbReference>
<comment type="similarity">
    <text evidence="7">Belongs to the NrdR family.</text>
</comment>
<keyword evidence="4 7" id="KW-0805">Transcription regulation</keyword>
<gene>
    <name evidence="7" type="primary">nrdR</name>
    <name evidence="9" type="ORF">A2519_20165</name>
</gene>
<dbReference type="InterPro" id="IPR005144">
    <property type="entry name" value="ATP-cone_dom"/>
</dbReference>
<evidence type="ECO:0000256" key="2">
    <source>
        <dbReference type="ARBA" id="ARBA00022741"/>
    </source>
</evidence>
<keyword evidence="1 7" id="KW-0678">Repressor</keyword>
<keyword evidence="2 7" id="KW-0547">Nucleotide-binding</keyword>
<evidence type="ECO:0000259" key="8">
    <source>
        <dbReference type="PROSITE" id="PS51161"/>
    </source>
</evidence>
<accession>A0A1F7F253</accession>
<dbReference type="PANTHER" id="PTHR30455:SF2">
    <property type="entry name" value="TRANSCRIPTIONAL REPRESSOR NRDR"/>
    <property type="match status" value="1"/>
</dbReference>
<dbReference type="GO" id="GO:0003677">
    <property type="term" value="F:DNA binding"/>
    <property type="evidence" value="ECO:0007669"/>
    <property type="project" value="UniProtKB-KW"/>
</dbReference>
<feature type="zinc finger region" evidence="7">
    <location>
        <begin position="3"/>
        <end position="34"/>
    </location>
</feature>
<dbReference type="AlphaFoldDB" id="A0A1F7F253"/>
<keyword evidence="3 7" id="KW-0067">ATP-binding</keyword>
<protein>
    <recommendedName>
        <fullName evidence="7">Transcriptional repressor NrdR</fullName>
    </recommendedName>
</protein>
<dbReference type="InterPro" id="IPR055173">
    <property type="entry name" value="NrdR-like_N"/>
</dbReference>
<dbReference type="GO" id="GO:0005524">
    <property type="term" value="F:ATP binding"/>
    <property type="evidence" value="ECO:0007669"/>
    <property type="project" value="UniProtKB-UniRule"/>
</dbReference>
<name>A0A1F7F253_UNCRA</name>
<dbReference type="HAMAP" id="MF_00440">
    <property type="entry name" value="NrdR"/>
    <property type="match status" value="1"/>
</dbReference>
<dbReference type="PANTHER" id="PTHR30455">
    <property type="entry name" value="TRANSCRIPTIONAL REPRESSOR NRDR"/>
    <property type="match status" value="1"/>
</dbReference>
<comment type="function">
    <text evidence="7">Negatively regulates transcription of bacterial ribonucleotide reductase nrd genes and operons by binding to NrdR-boxes.</text>
</comment>
<evidence type="ECO:0000256" key="1">
    <source>
        <dbReference type="ARBA" id="ARBA00022491"/>
    </source>
</evidence>
<dbReference type="Proteomes" id="UP000179243">
    <property type="component" value="Unassembled WGS sequence"/>
</dbReference>
<keyword evidence="7" id="KW-0479">Metal-binding</keyword>
<dbReference type="NCBIfam" id="TIGR00244">
    <property type="entry name" value="transcriptional regulator NrdR"/>
    <property type="match status" value="1"/>
</dbReference>
<evidence type="ECO:0000256" key="7">
    <source>
        <dbReference type="HAMAP-Rule" id="MF_00440"/>
    </source>
</evidence>
<evidence type="ECO:0000313" key="10">
    <source>
        <dbReference type="Proteomes" id="UP000179243"/>
    </source>
</evidence>
<comment type="caution">
    <text evidence="9">The sequence shown here is derived from an EMBL/GenBank/DDBJ whole genome shotgun (WGS) entry which is preliminary data.</text>
</comment>
<dbReference type="GO" id="GO:0045892">
    <property type="term" value="P:negative regulation of DNA-templated transcription"/>
    <property type="evidence" value="ECO:0007669"/>
    <property type="project" value="UniProtKB-UniRule"/>
</dbReference>
<evidence type="ECO:0000256" key="5">
    <source>
        <dbReference type="ARBA" id="ARBA00023125"/>
    </source>
</evidence>
<keyword evidence="7" id="KW-0862">Zinc</keyword>
<evidence type="ECO:0000313" key="9">
    <source>
        <dbReference type="EMBL" id="OGK00711.1"/>
    </source>
</evidence>
<organism evidence="9 10">
    <name type="scientific">Candidatus Raymondbacteria bacterium RIFOXYD12_FULL_49_13</name>
    <dbReference type="NCBI Taxonomy" id="1817890"/>
    <lineage>
        <taxon>Bacteria</taxon>
        <taxon>Raymondiibacteriota</taxon>
    </lineage>
</organism>
<dbReference type="EMBL" id="MFYX01000142">
    <property type="protein sequence ID" value="OGK00711.1"/>
    <property type="molecule type" value="Genomic_DNA"/>
</dbReference>
<dbReference type="Pfam" id="PF03477">
    <property type="entry name" value="ATP-cone"/>
    <property type="match status" value="1"/>
</dbReference>
<proteinExistence type="inferred from homology"/>
<keyword evidence="6 7" id="KW-0804">Transcription</keyword>
<dbReference type="PROSITE" id="PS51161">
    <property type="entry name" value="ATP_CONE"/>
    <property type="match status" value="1"/>
</dbReference>
<keyword evidence="7" id="KW-0863">Zinc-finger</keyword>
<dbReference type="InterPro" id="IPR003796">
    <property type="entry name" value="RNR_NrdR-like"/>
</dbReference>